<gene>
    <name evidence="2" type="ORF">GGQ89_000902</name>
</gene>
<evidence type="ECO:0000256" key="1">
    <source>
        <dbReference type="SAM" id="MobiDB-lite"/>
    </source>
</evidence>
<accession>A0ABR6K6J2</accession>
<keyword evidence="3" id="KW-1185">Reference proteome</keyword>
<protein>
    <submittedName>
        <fullName evidence="2">Uncharacterized protein</fullName>
    </submittedName>
</protein>
<dbReference type="Proteomes" id="UP000584663">
    <property type="component" value="Unassembled WGS sequence"/>
</dbReference>
<organism evidence="2 3">
    <name type="scientific">Sphingomonas yabuuchiae</name>
    <dbReference type="NCBI Taxonomy" id="172044"/>
    <lineage>
        <taxon>Bacteria</taxon>
        <taxon>Pseudomonadati</taxon>
        <taxon>Pseudomonadota</taxon>
        <taxon>Alphaproteobacteria</taxon>
        <taxon>Sphingomonadales</taxon>
        <taxon>Sphingomonadaceae</taxon>
        <taxon>Sphingomonas</taxon>
    </lineage>
</organism>
<name>A0ABR6K6J2_9SPHN</name>
<sequence length="51" mass="5472">MGSRLYESKTADGSPRRPLRSNQSGSYYDARLASSLLMPSAASVPIAPDSR</sequence>
<comment type="caution">
    <text evidence="2">The sequence shown here is derived from an EMBL/GenBank/DDBJ whole genome shotgun (WGS) entry which is preliminary data.</text>
</comment>
<proteinExistence type="predicted"/>
<feature type="region of interest" description="Disordered" evidence="1">
    <location>
        <begin position="1"/>
        <end position="25"/>
    </location>
</feature>
<feature type="compositionally biased region" description="Basic and acidic residues" evidence="1">
    <location>
        <begin position="1"/>
        <end position="10"/>
    </location>
</feature>
<reference evidence="2 3" key="1">
    <citation type="submission" date="2020-08" db="EMBL/GenBank/DDBJ databases">
        <title>Genomic Encyclopedia of Type Strains, Phase IV (KMG-IV): sequencing the most valuable type-strain genomes for metagenomic binning, comparative biology and taxonomic classification.</title>
        <authorList>
            <person name="Goeker M."/>
        </authorList>
    </citation>
    <scope>NUCLEOTIDE SEQUENCE [LARGE SCALE GENOMIC DNA]</scope>
    <source>
        <strain evidence="2 3">DSM 14562</strain>
    </source>
</reference>
<dbReference type="EMBL" id="JACHNX010000002">
    <property type="protein sequence ID" value="MBB4608700.1"/>
    <property type="molecule type" value="Genomic_DNA"/>
</dbReference>
<evidence type="ECO:0000313" key="3">
    <source>
        <dbReference type="Proteomes" id="UP000584663"/>
    </source>
</evidence>
<evidence type="ECO:0000313" key="2">
    <source>
        <dbReference type="EMBL" id="MBB4608700.1"/>
    </source>
</evidence>